<dbReference type="Proteomes" id="UP000481288">
    <property type="component" value="Unassembled WGS sequence"/>
</dbReference>
<feature type="transmembrane region" description="Helical" evidence="6">
    <location>
        <begin position="401"/>
        <end position="420"/>
    </location>
</feature>
<feature type="transmembrane region" description="Helical" evidence="6">
    <location>
        <begin position="135"/>
        <end position="154"/>
    </location>
</feature>
<dbReference type="PANTHER" id="PTHR42718">
    <property type="entry name" value="MAJOR FACILITATOR SUPERFAMILY MULTIDRUG TRANSPORTER MFSC"/>
    <property type="match status" value="1"/>
</dbReference>
<name>A0A7D8UQZ4_9HELO</name>
<feature type="transmembrane region" description="Helical" evidence="6">
    <location>
        <begin position="426"/>
        <end position="452"/>
    </location>
</feature>
<evidence type="ECO:0000256" key="5">
    <source>
        <dbReference type="SAM" id="MobiDB-lite"/>
    </source>
</evidence>
<feature type="transmembrane region" description="Helical" evidence="6">
    <location>
        <begin position="373"/>
        <end position="394"/>
    </location>
</feature>
<feature type="transmembrane region" description="Helical" evidence="6">
    <location>
        <begin position="511"/>
        <end position="531"/>
    </location>
</feature>
<evidence type="ECO:0000256" key="1">
    <source>
        <dbReference type="ARBA" id="ARBA00004141"/>
    </source>
</evidence>
<feature type="domain" description="Major facilitator superfamily (MFS) profile" evidence="7">
    <location>
        <begin position="69"/>
        <end position="535"/>
    </location>
</feature>
<dbReference type="GO" id="GO:0022857">
    <property type="term" value="F:transmembrane transporter activity"/>
    <property type="evidence" value="ECO:0007669"/>
    <property type="project" value="InterPro"/>
</dbReference>
<feature type="region of interest" description="Disordered" evidence="5">
    <location>
        <begin position="19"/>
        <end position="39"/>
    </location>
</feature>
<protein>
    <submittedName>
        <fullName evidence="8">Putative MFS-type transporter</fullName>
    </submittedName>
</protein>
<evidence type="ECO:0000256" key="3">
    <source>
        <dbReference type="ARBA" id="ARBA00022989"/>
    </source>
</evidence>
<evidence type="ECO:0000313" key="9">
    <source>
        <dbReference type="Proteomes" id="UP000481288"/>
    </source>
</evidence>
<dbReference type="Gene3D" id="1.20.1250.20">
    <property type="entry name" value="MFS general substrate transporter like domains"/>
    <property type="match status" value="1"/>
</dbReference>
<dbReference type="InterPro" id="IPR020846">
    <property type="entry name" value="MFS_dom"/>
</dbReference>
<keyword evidence="3 6" id="KW-1133">Transmembrane helix</keyword>
<feature type="transmembrane region" description="Helical" evidence="6">
    <location>
        <begin position="335"/>
        <end position="353"/>
    </location>
</feature>
<dbReference type="InterPro" id="IPR036259">
    <property type="entry name" value="MFS_trans_sf"/>
</dbReference>
<feature type="transmembrane region" description="Helical" evidence="6">
    <location>
        <begin position="104"/>
        <end position="123"/>
    </location>
</feature>
<feature type="transmembrane region" description="Helical" evidence="6">
    <location>
        <begin position="294"/>
        <end position="314"/>
    </location>
</feature>
<reference evidence="8 9" key="1">
    <citation type="submission" date="2018-05" db="EMBL/GenBank/DDBJ databases">
        <title>Whole genome sequencing for identification of molecular markers to develop diagnostic detection tools for the regulated plant pathogen Lachnellula willkommii.</title>
        <authorList>
            <person name="Giroux E."/>
            <person name="Bilodeau G."/>
        </authorList>
    </citation>
    <scope>NUCLEOTIDE SEQUENCE [LARGE SCALE GENOMIC DNA]</scope>
    <source>
        <strain evidence="8 9">CBS 625.97</strain>
    </source>
</reference>
<dbReference type="Gene3D" id="1.20.1720.10">
    <property type="entry name" value="Multidrug resistance protein D"/>
    <property type="match status" value="1"/>
</dbReference>
<keyword evidence="4 6" id="KW-0472">Membrane</keyword>
<proteinExistence type="predicted"/>
<feature type="transmembrane region" description="Helical" evidence="6">
    <location>
        <begin position="224"/>
        <end position="244"/>
    </location>
</feature>
<dbReference type="PROSITE" id="PS50850">
    <property type="entry name" value="MFS"/>
    <property type="match status" value="1"/>
</dbReference>
<gene>
    <name evidence="8" type="ORF">LCER1_G003026</name>
</gene>
<keyword evidence="2 6" id="KW-0812">Transmembrane</keyword>
<evidence type="ECO:0000256" key="2">
    <source>
        <dbReference type="ARBA" id="ARBA00022692"/>
    </source>
</evidence>
<keyword evidence="9" id="KW-1185">Reference proteome</keyword>
<dbReference type="InterPro" id="IPR011701">
    <property type="entry name" value="MFS"/>
</dbReference>
<dbReference type="PANTHER" id="PTHR42718:SF27">
    <property type="entry name" value="TRANSPORTER, PUTATIVE-RELATED"/>
    <property type="match status" value="1"/>
</dbReference>
<accession>A0A7D8UQZ4</accession>
<comment type="caution">
    <text evidence="8">The sequence shown here is derived from an EMBL/GenBank/DDBJ whole genome shotgun (WGS) entry which is preliminary data.</text>
</comment>
<feature type="transmembrane region" description="Helical" evidence="6">
    <location>
        <begin position="66"/>
        <end position="92"/>
    </location>
</feature>
<sequence length="542" mass="57509">MSESLSISDVVPARSSKSLTVTPHNIDSPHVSSRSTNSIPTVDANVSSSSLEAFELEDGGLNKARIVVIISVLTGVSFLSSLTNGFIAIGLPRIASDLSLPAHLIIWPSAVYPLTISTCLILAGSIADVIGNRNINLTGCALTGGFILACGLAHTGIEFIMFRVMQGVAVALCLPTSVAIVSRSVPAGRSRNIAFSCLGFVQPIGFSLGMVLEGVVLDTVGWRFLYYLSGSLCLALFAVSLWALPHDPVIQGSILTKLRNEIDWVGAFMISTCLAVSSYVLATLSDSVDNIRHPVNIVLLVGSVALILAFILWQGRRERLNLPALIPNSLWSNKVFTSVCLTVLLTNAVANSMETFCSLFFQEVQHISALGAAIRILPSLIVGFCIQLTTGLIIHRFSPSILVLTTLALSAGAPLLMAVISPRWPYWYVAFPAQLLSPMSADIMFTIGLLAVSEGFPADTQALAGAVFNTVNQFGQSIGLTLLAVVSAVVTKKTEDQGKGKDEALFLGYQAGFWTAFALGVPACLVGGFGLRHMGKIGVKRD</sequence>
<dbReference type="OrthoDB" id="440755at2759"/>
<feature type="transmembrane region" description="Helical" evidence="6">
    <location>
        <begin position="264"/>
        <end position="282"/>
    </location>
</feature>
<organism evidence="8 9">
    <name type="scientific">Lachnellula cervina</name>
    <dbReference type="NCBI Taxonomy" id="1316786"/>
    <lineage>
        <taxon>Eukaryota</taxon>
        <taxon>Fungi</taxon>
        <taxon>Dikarya</taxon>
        <taxon>Ascomycota</taxon>
        <taxon>Pezizomycotina</taxon>
        <taxon>Leotiomycetes</taxon>
        <taxon>Helotiales</taxon>
        <taxon>Lachnaceae</taxon>
        <taxon>Lachnellula</taxon>
    </lineage>
</organism>
<evidence type="ECO:0000256" key="4">
    <source>
        <dbReference type="ARBA" id="ARBA00023136"/>
    </source>
</evidence>
<dbReference type="GO" id="GO:0016020">
    <property type="term" value="C:membrane"/>
    <property type="evidence" value="ECO:0007669"/>
    <property type="project" value="UniProtKB-SubCell"/>
</dbReference>
<evidence type="ECO:0000313" key="8">
    <source>
        <dbReference type="EMBL" id="TVY53498.1"/>
    </source>
</evidence>
<feature type="transmembrane region" description="Helical" evidence="6">
    <location>
        <begin position="193"/>
        <end position="212"/>
    </location>
</feature>
<comment type="subcellular location">
    <subcellularLocation>
        <location evidence="1">Membrane</location>
        <topology evidence="1">Multi-pass membrane protein</topology>
    </subcellularLocation>
</comment>
<dbReference type="Pfam" id="PF07690">
    <property type="entry name" value="MFS_1"/>
    <property type="match status" value="1"/>
</dbReference>
<dbReference type="EMBL" id="QGMG01000448">
    <property type="protein sequence ID" value="TVY53498.1"/>
    <property type="molecule type" value="Genomic_DNA"/>
</dbReference>
<dbReference type="AlphaFoldDB" id="A0A7D8UQZ4"/>
<evidence type="ECO:0000259" key="7">
    <source>
        <dbReference type="PROSITE" id="PS50850"/>
    </source>
</evidence>
<feature type="transmembrane region" description="Helical" evidence="6">
    <location>
        <begin position="473"/>
        <end position="491"/>
    </location>
</feature>
<evidence type="ECO:0000256" key="6">
    <source>
        <dbReference type="SAM" id="Phobius"/>
    </source>
</evidence>
<dbReference type="SUPFAM" id="SSF103473">
    <property type="entry name" value="MFS general substrate transporter"/>
    <property type="match status" value="1"/>
</dbReference>
<feature type="transmembrane region" description="Helical" evidence="6">
    <location>
        <begin position="160"/>
        <end position="181"/>
    </location>
</feature>